<gene>
    <name evidence="1" type="ORF">AKAME5_000450700</name>
</gene>
<feature type="non-terminal residue" evidence="1">
    <location>
        <position position="230"/>
    </location>
</feature>
<sequence>MGLPLNAVNEQGNYVWMESAPAEGYQPSQAVAGSKRLVCQEIYGDATLSAKIPCLCAASLSLSPSLSGMDSSASRYRSLKFSEVAELFGALLRDCCCADLSYMNLSKNSFSHRKARDSLPTFRQFFSSAFSLTHVSLASMKVPPDSLRALFLGLSNNPHITDLHLDISSCELRSAGAGVIQELFPRVSCVGTLDISDNGLDADLLAVIPALSRHPSLKHLMLGKNFNIKG</sequence>
<accession>A0AAD3R1F0</accession>
<dbReference type="Gene3D" id="3.80.10.10">
    <property type="entry name" value="Ribonuclease Inhibitor"/>
    <property type="match status" value="1"/>
</dbReference>
<evidence type="ECO:0000313" key="2">
    <source>
        <dbReference type="Proteomes" id="UP001279410"/>
    </source>
</evidence>
<dbReference type="GO" id="GO:0016477">
    <property type="term" value="P:cell migration"/>
    <property type="evidence" value="ECO:0007669"/>
    <property type="project" value="TreeGrafter"/>
</dbReference>
<dbReference type="GO" id="GO:0034315">
    <property type="term" value="P:regulation of Arp2/3 complex-mediated actin nucleation"/>
    <property type="evidence" value="ECO:0007669"/>
    <property type="project" value="TreeGrafter"/>
</dbReference>
<protein>
    <submittedName>
        <fullName evidence="1">Capping protein, Arp2/3 and myosin-I linker protein 3 isoform X1</fullName>
    </submittedName>
</protein>
<dbReference type="InterPro" id="IPR032675">
    <property type="entry name" value="LRR_dom_sf"/>
</dbReference>
<proteinExistence type="predicted"/>
<organism evidence="1 2">
    <name type="scientific">Lates japonicus</name>
    <name type="common">Japanese lates</name>
    <dbReference type="NCBI Taxonomy" id="270547"/>
    <lineage>
        <taxon>Eukaryota</taxon>
        <taxon>Metazoa</taxon>
        <taxon>Chordata</taxon>
        <taxon>Craniata</taxon>
        <taxon>Vertebrata</taxon>
        <taxon>Euteleostomi</taxon>
        <taxon>Actinopterygii</taxon>
        <taxon>Neopterygii</taxon>
        <taxon>Teleostei</taxon>
        <taxon>Neoteleostei</taxon>
        <taxon>Acanthomorphata</taxon>
        <taxon>Carangaria</taxon>
        <taxon>Carangaria incertae sedis</taxon>
        <taxon>Centropomidae</taxon>
        <taxon>Lates</taxon>
    </lineage>
</organism>
<evidence type="ECO:0000313" key="1">
    <source>
        <dbReference type="EMBL" id="GLD51450.1"/>
    </source>
</evidence>
<keyword evidence="2" id="KW-1185">Reference proteome</keyword>
<dbReference type="PANTHER" id="PTHR24112">
    <property type="entry name" value="LEUCINE-RICH REPEAT, ISOFORM F-RELATED"/>
    <property type="match status" value="1"/>
</dbReference>
<dbReference type="AlphaFoldDB" id="A0AAD3R1F0"/>
<dbReference type="EMBL" id="BRZM01000010">
    <property type="protein sequence ID" value="GLD51450.1"/>
    <property type="molecule type" value="Genomic_DNA"/>
</dbReference>
<name>A0AAD3R1F0_LATJO</name>
<dbReference type="SUPFAM" id="SSF52047">
    <property type="entry name" value="RNI-like"/>
    <property type="match status" value="1"/>
</dbReference>
<dbReference type="Proteomes" id="UP001279410">
    <property type="component" value="Unassembled WGS sequence"/>
</dbReference>
<dbReference type="PANTHER" id="PTHR24112:SF43">
    <property type="entry name" value="CAPPING PROTEIN, ARP2_3 AND MYOSIN-I LINKER PROTEIN 3"/>
    <property type="match status" value="1"/>
</dbReference>
<dbReference type="GO" id="GO:0030027">
    <property type="term" value="C:lamellipodium"/>
    <property type="evidence" value="ECO:0007669"/>
    <property type="project" value="TreeGrafter"/>
</dbReference>
<reference evidence="1" key="1">
    <citation type="submission" date="2022-08" db="EMBL/GenBank/DDBJ databases">
        <title>Genome sequencing of akame (Lates japonicus).</title>
        <authorList>
            <person name="Hashiguchi Y."/>
            <person name="Takahashi H."/>
        </authorList>
    </citation>
    <scope>NUCLEOTIDE SEQUENCE</scope>
    <source>
        <strain evidence="1">Kochi</strain>
    </source>
</reference>
<comment type="caution">
    <text evidence="1">The sequence shown here is derived from an EMBL/GenBank/DDBJ whole genome shotgun (WGS) entry which is preliminary data.</text>
</comment>
<dbReference type="InterPro" id="IPR051279">
    <property type="entry name" value="PP1-Reg/Actin-Interact_Protein"/>
</dbReference>
<dbReference type="GO" id="GO:0005886">
    <property type="term" value="C:plasma membrane"/>
    <property type="evidence" value="ECO:0007669"/>
    <property type="project" value="TreeGrafter"/>
</dbReference>